<dbReference type="CDD" id="cd17535">
    <property type="entry name" value="REC_NarL-like"/>
    <property type="match status" value="1"/>
</dbReference>
<keyword evidence="4" id="KW-0804">Transcription</keyword>
<dbReference type="InterPro" id="IPR011006">
    <property type="entry name" value="CheY-like_superfamily"/>
</dbReference>
<accession>A0A0U5JJF9</accession>
<keyword evidence="1 5" id="KW-0597">Phosphoprotein</keyword>
<dbReference type="SMART" id="SM00421">
    <property type="entry name" value="HTH_LUXR"/>
    <property type="match status" value="1"/>
</dbReference>
<feature type="domain" description="HTH luxR-type" evidence="6">
    <location>
        <begin position="154"/>
        <end position="219"/>
    </location>
</feature>
<dbReference type="PANTHER" id="PTHR43214">
    <property type="entry name" value="TWO-COMPONENT RESPONSE REGULATOR"/>
    <property type="match status" value="1"/>
</dbReference>
<dbReference type="CDD" id="cd06170">
    <property type="entry name" value="LuxR_C_like"/>
    <property type="match status" value="1"/>
</dbReference>
<dbReference type="Gene3D" id="3.40.50.2300">
    <property type="match status" value="1"/>
</dbReference>
<dbReference type="Proteomes" id="UP000587270">
    <property type="component" value="Unassembled WGS sequence"/>
</dbReference>
<dbReference type="Pfam" id="PF00196">
    <property type="entry name" value="GerE"/>
    <property type="match status" value="1"/>
</dbReference>
<evidence type="ECO:0000313" key="8">
    <source>
        <dbReference type="EMBL" id="CUR37011.1"/>
    </source>
</evidence>
<evidence type="ECO:0000256" key="2">
    <source>
        <dbReference type="ARBA" id="ARBA00023015"/>
    </source>
</evidence>
<dbReference type="EMBL" id="LN887241">
    <property type="protein sequence ID" value="CUR37011.1"/>
    <property type="molecule type" value="Genomic_DNA"/>
</dbReference>
<evidence type="ECO:0000256" key="4">
    <source>
        <dbReference type="ARBA" id="ARBA00023163"/>
    </source>
</evidence>
<reference evidence="10" key="3">
    <citation type="submission" date="2018-05" db="EMBL/GenBank/DDBJ databases">
        <authorList>
            <person name="Peng X.Y."/>
            <person name="Xu Y.F."/>
            <person name="Luo D."/>
            <person name="Yu J."/>
            <person name="Gu J.Y."/>
        </authorList>
    </citation>
    <scope>NUCLEOTIDE SEQUENCE</scope>
    <source>
        <strain evidence="10">LR10</strain>
    </source>
</reference>
<evidence type="ECO:0000259" key="7">
    <source>
        <dbReference type="PROSITE" id="PS50110"/>
    </source>
</evidence>
<dbReference type="InterPro" id="IPR016032">
    <property type="entry name" value="Sig_transdc_resp-reg_C-effctor"/>
</dbReference>
<dbReference type="InterPro" id="IPR039420">
    <property type="entry name" value="WalR-like"/>
</dbReference>
<evidence type="ECO:0000313" key="11">
    <source>
        <dbReference type="Proteomes" id="UP000245980"/>
    </source>
</evidence>
<evidence type="ECO:0000313" key="9">
    <source>
        <dbReference type="EMBL" id="NME22603.1"/>
    </source>
</evidence>
<dbReference type="GO" id="GO:0006355">
    <property type="term" value="P:regulation of DNA-templated transcription"/>
    <property type="evidence" value="ECO:0007669"/>
    <property type="project" value="InterPro"/>
</dbReference>
<reference evidence="10 11" key="2">
    <citation type="journal article" date="2018" name="Front. Microbiol.">
        <title>Comparative Genomics of the Herbivore Gut Symbiont Lactobacillus reuteri Reveals Genetic Diversity and Lifestyle Adaptation.</title>
        <authorList>
            <person name="Zhao J."/>
        </authorList>
    </citation>
    <scope>NUCLEOTIDE SEQUENCE [LARGE SCALE GENOMIC DNA]</scope>
    <source>
        <strain evidence="10 11">LR10</strain>
    </source>
</reference>
<keyword evidence="2" id="KW-0805">Transcription regulation</keyword>
<gene>
    <name evidence="10" type="ORF">DKZ22_03930</name>
    <name evidence="9" type="ORF">HF865_07835</name>
    <name evidence="8" type="ORF">LRLP16767_LRPG3B_00803</name>
</gene>
<evidence type="ECO:0000313" key="12">
    <source>
        <dbReference type="Proteomes" id="UP000587270"/>
    </source>
</evidence>
<dbReference type="GO" id="GO:0000160">
    <property type="term" value="P:phosphorelay signal transduction system"/>
    <property type="evidence" value="ECO:0007669"/>
    <property type="project" value="InterPro"/>
</dbReference>
<dbReference type="Pfam" id="PF00072">
    <property type="entry name" value="Response_reg"/>
    <property type="match status" value="1"/>
</dbReference>
<reference evidence="8" key="1">
    <citation type="submission" date="2015-10" db="EMBL/GenBank/DDBJ databases">
        <authorList>
            <person name="Gilbert D.G."/>
        </authorList>
    </citation>
    <scope>NUCLEOTIDE SEQUENCE</scope>
    <source>
        <strain evidence="8">Pg-3b</strain>
    </source>
</reference>
<name>A0A0U5JJF9_LIMRT</name>
<dbReference type="SMART" id="SM00448">
    <property type="entry name" value="REC"/>
    <property type="match status" value="1"/>
</dbReference>
<dbReference type="PRINTS" id="PR00038">
    <property type="entry name" value="HTHLUXR"/>
</dbReference>
<evidence type="ECO:0000256" key="5">
    <source>
        <dbReference type="PROSITE-ProRule" id="PRU00169"/>
    </source>
</evidence>
<evidence type="ECO:0000259" key="6">
    <source>
        <dbReference type="PROSITE" id="PS50043"/>
    </source>
</evidence>
<evidence type="ECO:0000256" key="3">
    <source>
        <dbReference type="ARBA" id="ARBA00023125"/>
    </source>
</evidence>
<keyword evidence="3 10" id="KW-0238">DNA-binding</keyword>
<dbReference type="GO" id="GO:0003677">
    <property type="term" value="F:DNA binding"/>
    <property type="evidence" value="ECO:0007669"/>
    <property type="project" value="UniProtKB-KW"/>
</dbReference>
<evidence type="ECO:0000313" key="10">
    <source>
        <dbReference type="EMBL" id="PWT42503.1"/>
    </source>
</evidence>
<dbReference type="PROSITE" id="PS50043">
    <property type="entry name" value="HTH_LUXR_2"/>
    <property type="match status" value="1"/>
</dbReference>
<dbReference type="PANTHER" id="PTHR43214:SF37">
    <property type="entry name" value="TRANSCRIPTIONAL REGULATORY PROTEIN YDFI"/>
    <property type="match status" value="1"/>
</dbReference>
<dbReference type="SUPFAM" id="SSF52172">
    <property type="entry name" value="CheY-like"/>
    <property type="match status" value="1"/>
</dbReference>
<dbReference type="InterPro" id="IPR001789">
    <property type="entry name" value="Sig_transdc_resp-reg_receiver"/>
</dbReference>
<dbReference type="InterPro" id="IPR000792">
    <property type="entry name" value="Tscrpt_reg_LuxR_C"/>
</dbReference>
<reference evidence="9 12" key="4">
    <citation type="submission" date="2020-04" db="EMBL/GenBank/DDBJ databases">
        <authorList>
            <person name="Hitch T.C.A."/>
            <person name="Wylensek D."/>
            <person name="Clavel T."/>
        </authorList>
    </citation>
    <scope>NUCLEOTIDE SEQUENCE [LARGE SCALE GENOMIC DNA]</scope>
    <source>
        <strain evidence="9 12">WCA-386-APC-4I</strain>
    </source>
</reference>
<protein>
    <submittedName>
        <fullName evidence="8 10">Response regulator</fullName>
    </submittedName>
    <submittedName>
        <fullName evidence="9">Response regulator transcription factor</fullName>
    </submittedName>
</protein>
<organism evidence="8">
    <name type="scientific">Limosilactobacillus reuteri</name>
    <name type="common">Lactobacillus reuteri</name>
    <dbReference type="NCBI Taxonomy" id="1598"/>
    <lineage>
        <taxon>Bacteria</taxon>
        <taxon>Bacillati</taxon>
        <taxon>Bacillota</taxon>
        <taxon>Bacilli</taxon>
        <taxon>Lactobacillales</taxon>
        <taxon>Lactobacillaceae</taxon>
        <taxon>Limosilactobacillus</taxon>
    </lineage>
</organism>
<dbReference type="AlphaFoldDB" id="A0A0U5JJF9"/>
<dbReference type="InterPro" id="IPR058245">
    <property type="entry name" value="NreC/VraR/RcsB-like_REC"/>
</dbReference>
<dbReference type="EMBL" id="JABAFN010000032">
    <property type="protein sequence ID" value="NME22603.1"/>
    <property type="molecule type" value="Genomic_DNA"/>
</dbReference>
<dbReference type="SUPFAM" id="SSF46894">
    <property type="entry name" value="C-terminal effector domain of the bipartite response regulators"/>
    <property type="match status" value="1"/>
</dbReference>
<evidence type="ECO:0000256" key="1">
    <source>
        <dbReference type="ARBA" id="ARBA00022553"/>
    </source>
</evidence>
<dbReference type="Proteomes" id="UP000245980">
    <property type="component" value="Unassembled WGS sequence"/>
</dbReference>
<dbReference type="PROSITE" id="PS50110">
    <property type="entry name" value="RESPONSE_REGULATORY"/>
    <property type="match status" value="1"/>
</dbReference>
<feature type="domain" description="Response regulatory" evidence="7">
    <location>
        <begin position="9"/>
        <end position="126"/>
    </location>
</feature>
<sequence>MKAGLLMYRVLVADNYPIIRMAVKNLVEQLDNFKVIAEETTGIDASLRVEQGDIDIIIMDLAMPPGENGLITIKRIHEHFPNTKIIIFSSRSEPQYINQAIYNGANGYIFKSSSPKELVHALRHAINGEKYLDNNIMVRKKDLLVIKGGSPHFDLGNYIALSKREQEILPLIVLGYTNKEIATKMFISPKTVEAHKTKIMQKLNLASHAELLHYAVKHQLVDL</sequence>
<dbReference type="EMBL" id="QGHT01000010">
    <property type="protein sequence ID" value="PWT42503.1"/>
    <property type="molecule type" value="Genomic_DNA"/>
</dbReference>
<proteinExistence type="predicted"/>
<feature type="modified residue" description="4-aspartylphosphate" evidence="5">
    <location>
        <position position="60"/>
    </location>
</feature>